<dbReference type="RefSeq" id="WP_166147488.1">
    <property type="nucleotide sequence ID" value="NZ_JAAOIW010000002.1"/>
</dbReference>
<dbReference type="PANTHER" id="PTHR30290:SF9">
    <property type="entry name" value="OLIGOPEPTIDE-BINDING PROTEIN APPA"/>
    <property type="match status" value="1"/>
</dbReference>
<comment type="similarity">
    <text evidence="1">Belongs to the bacterial solute-binding protein 5 family.</text>
</comment>
<feature type="signal peptide" evidence="4">
    <location>
        <begin position="1"/>
        <end position="20"/>
    </location>
</feature>
<comment type="caution">
    <text evidence="6">The sequence shown here is derived from an EMBL/GenBank/DDBJ whole genome shotgun (WGS) entry which is preliminary data.</text>
</comment>
<protein>
    <submittedName>
        <fullName evidence="6">ABC transporter substrate-binding protein</fullName>
    </submittedName>
</protein>
<dbReference type="PIRSF" id="PIRSF002741">
    <property type="entry name" value="MppA"/>
    <property type="match status" value="1"/>
</dbReference>
<dbReference type="Gene3D" id="3.10.105.10">
    <property type="entry name" value="Dipeptide-binding Protein, Domain 3"/>
    <property type="match status" value="1"/>
</dbReference>
<proteinExistence type="inferred from homology"/>
<feature type="chain" id="PRO_5045106423" evidence="4">
    <location>
        <begin position="21"/>
        <end position="526"/>
    </location>
</feature>
<keyword evidence="2" id="KW-0813">Transport</keyword>
<dbReference type="Gene3D" id="3.90.76.10">
    <property type="entry name" value="Dipeptide-binding Protein, Domain 1"/>
    <property type="match status" value="1"/>
</dbReference>
<sequence>MQSRKWHFIMAIIFMLVVSACSKSETPAAPATGAATGTTAGAATNDHKVLKVRFYDDPAGFDPATVFRIENENIVFNIFSGLTSYDSKTGAITPDLAESWETSDNKTWTFKLRKGVQWQGGYGEFTSKDVLYTYNRNIDKATASPYATDLANIATMEAPDAYTIKVTLKQPDGNFLHVVANYHQGQIVKKEAIEAAGTQVKFKPVGTGPYALESVDVNSEIVLVRHPQYYKGPAPIEKLIFSIIKDEATSTIALQNGEIDVIMRANKEENLDTLTKAGFKMNNVKNYANSLRVFNMTNPILADVRVRQALAYAVDFGAIAKAVNPQLQAGTSSILLDWMDGYSDKVPKYPYNPEKAKQLLTEAGYPNGFKMTQTNTSATGITDTLQLEQEYLKKVGITLEFILVDTPTYNKVRNDGDFMTAGRLLPAVNPDMILFSYLHPSNKSPGGLNGARYDNPVLTEKLEAARAEVDKEKRKKLYEEVQIIAMTDLPYMPTFASNVYWPSKTNVEGIVINKLAQVDFYGVDFK</sequence>
<dbReference type="InterPro" id="IPR030678">
    <property type="entry name" value="Peptide/Ni-bd"/>
</dbReference>
<evidence type="ECO:0000256" key="1">
    <source>
        <dbReference type="ARBA" id="ARBA00005695"/>
    </source>
</evidence>
<dbReference type="CDD" id="cd00995">
    <property type="entry name" value="PBP2_NikA_DppA_OppA_like"/>
    <property type="match status" value="1"/>
</dbReference>
<dbReference type="InterPro" id="IPR000914">
    <property type="entry name" value="SBP_5_dom"/>
</dbReference>
<organism evidence="6 7">
    <name type="scientific">Paenibacillus agricola</name>
    <dbReference type="NCBI Taxonomy" id="2716264"/>
    <lineage>
        <taxon>Bacteria</taxon>
        <taxon>Bacillati</taxon>
        <taxon>Bacillota</taxon>
        <taxon>Bacilli</taxon>
        <taxon>Bacillales</taxon>
        <taxon>Paenibacillaceae</taxon>
        <taxon>Paenibacillus</taxon>
    </lineage>
</organism>
<dbReference type="EMBL" id="JAAOIW010000002">
    <property type="protein sequence ID" value="NHN29485.1"/>
    <property type="molecule type" value="Genomic_DNA"/>
</dbReference>
<evidence type="ECO:0000259" key="5">
    <source>
        <dbReference type="Pfam" id="PF00496"/>
    </source>
</evidence>
<dbReference type="PROSITE" id="PS51257">
    <property type="entry name" value="PROKAR_LIPOPROTEIN"/>
    <property type="match status" value="1"/>
</dbReference>
<evidence type="ECO:0000256" key="4">
    <source>
        <dbReference type="SAM" id="SignalP"/>
    </source>
</evidence>
<dbReference type="SUPFAM" id="SSF53850">
    <property type="entry name" value="Periplasmic binding protein-like II"/>
    <property type="match status" value="1"/>
</dbReference>
<keyword evidence="7" id="KW-1185">Reference proteome</keyword>
<evidence type="ECO:0000256" key="2">
    <source>
        <dbReference type="ARBA" id="ARBA00022448"/>
    </source>
</evidence>
<dbReference type="Proteomes" id="UP001165962">
    <property type="component" value="Unassembled WGS sequence"/>
</dbReference>
<dbReference type="Pfam" id="PF00496">
    <property type="entry name" value="SBP_bac_5"/>
    <property type="match status" value="1"/>
</dbReference>
<accession>A0ABX0J211</accession>
<evidence type="ECO:0000313" key="7">
    <source>
        <dbReference type="Proteomes" id="UP001165962"/>
    </source>
</evidence>
<name>A0ABX0J211_9BACL</name>
<dbReference type="Gene3D" id="3.40.190.10">
    <property type="entry name" value="Periplasmic binding protein-like II"/>
    <property type="match status" value="1"/>
</dbReference>
<reference evidence="6" key="1">
    <citation type="submission" date="2020-03" db="EMBL/GenBank/DDBJ databases">
        <title>Draft sequencing of Paenibacilllus sp. S3N08.</title>
        <authorList>
            <person name="Kim D.-U."/>
        </authorList>
    </citation>
    <scope>NUCLEOTIDE SEQUENCE</scope>
    <source>
        <strain evidence="6">S3N08</strain>
    </source>
</reference>
<evidence type="ECO:0000256" key="3">
    <source>
        <dbReference type="ARBA" id="ARBA00022729"/>
    </source>
</evidence>
<gene>
    <name evidence="6" type="ORF">G9U52_06520</name>
</gene>
<evidence type="ECO:0000313" key="6">
    <source>
        <dbReference type="EMBL" id="NHN29485.1"/>
    </source>
</evidence>
<feature type="domain" description="Solute-binding protein family 5" evidence="5">
    <location>
        <begin position="92"/>
        <end position="441"/>
    </location>
</feature>
<dbReference type="InterPro" id="IPR039424">
    <property type="entry name" value="SBP_5"/>
</dbReference>
<dbReference type="PANTHER" id="PTHR30290">
    <property type="entry name" value="PERIPLASMIC BINDING COMPONENT OF ABC TRANSPORTER"/>
    <property type="match status" value="1"/>
</dbReference>
<keyword evidence="3 4" id="KW-0732">Signal</keyword>